<accession>A0A8H5G8C4</accession>
<dbReference type="Proteomes" id="UP000559256">
    <property type="component" value="Unassembled WGS sequence"/>
</dbReference>
<dbReference type="AlphaFoldDB" id="A0A8H5G8C4"/>
<dbReference type="PANTHER" id="PTHR38696:SF1">
    <property type="entry name" value="MEDIATOR OF RNA POLYMERASE II TRANSCRIPTION SUBUNIT 13"/>
    <property type="match status" value="1"/>
</dbReference>
<name>A0A8H5G8C4_9AGAR</name>
<keyword evidence="3" id="KW-1185">Reference proteome</keyword>
<evidence type="ECO:0000256" key="1">
    <source>
        <dbReference type="SAM" id="MobiDB-lite"/>
    </source>
</evidence>
<proteinExistence type="predicted"/>
<evidence type="ECO:0000313" key="3">
    <source>
        <dbReference type="Proteomes" id="UP000559256"/>
    </source>
</evidence>
<protein>
    <submittedName>
        <fullName evidence="2">Uncharacterized protein</fullName>
    </submittedName>
</protein>
<dbReference type="EMBL" id="JAACJM010000043">
    <property type="protein sequence ID" value="KAF5360253.1"/>
    <property type="molecule type" value="Genomic_DNA"/>
</dbReference>
<feature type="compositionally biased region" description="Polar residues" evidence="1">
    <location>
        <begin position="18"/>
        <end position="34"/>
    </location>
</feature>
<reference evidence="2 3" key="1">
    <citation type="journal article" date="2020" name="ISME J.">
        <title>Uncovering the hidden diversity of litter-decomposition mechanisms in mushroom-forming fungi.</title>
        <authorList>
            <person name="Floudas D."/>
            <person name="Bentzer J."/>
            <person name="Ahren D."/>
            <person name="Johansson T."/>
            <person name="Persson P."/>
            <person name="Tunlid A."/>
        </authorList>
    </citation>
    <scope>NUCLEOTIDE SEQUENCE [LARGE SCALE GENOMIC DNA]</scope>
    <source>
        <strain evidence="2 3">CBS 291.85</strain>
    </source>
</reference>
<feature type="region of interest" description="Disordered" evidence="1">
    <location>
        <begin position="1"/>
        <end position="34"/>
    </location>
</feature>
<evidence type="ECO:0000313" key="2">
    <source>
        <dbReference type="EMBL" id="KAF5360253.1"/>
    </source>
</evidence>
<comment type="caution">
    <text evidence="2">The sequence shown here is derived from an EMBL/GenBank/DDBJ whole genome shotgun (WGS) entry which is preliminary data.</text>
</comment>
<organism evidence="2 3">
    <name type="scientific">Tetrapyrgos nigripes</name>
    <dbReference type="NCBI Taxonomy" id="182062"/>
    <lineage>
        <taxon>Eukaryota</taxon>
        <taxon>Fungi</taxon>
        <taxon>Dikarya</taxon>
        <taxon>Basidiomycota</taxon>
        <taxon>Agaricomycotina</taxon>
        <taxon>Agaricomycetes</taxon>
        <taxon>Agaricomycetidae</taxon>
        <taxon>Agaricales</taxon>
        <taxon>Marasmiineae</taxon>
        <taxon>Marasmiaceae</taxon>
        <taxon>Tetrapyrgos</taxon>
    </lineage>
</organism>
<sequence length="282" mass="31974">MPFREKLKGMLNPDESGPQHTVPASTSDTSYSGASTTSLTRFACMSMNLADRLRFMRFNETEIQAIRNTLSMAWFKGIQEERDYYGAHEFKLKGYPWSAQGNEAVPARQMMCAVFETLYNLGWVAISATDISKSSLDKDTTIFRYQDPRPAPCSWMAISFNEGDKLRFIKAPEAIIQSASRAWSSVIQKEKWLDQENGARAYEIKFHGYPWYATRGKESVGVRDVLLQLFEILEQNGFSLYLSLDQNTGPGGDSSGMDTDSWYCRRLNSWTPGKPVYHSAPN</sequence>
<gene>
    <name evidence="2" type="ORF">D9758_009175</name>
</gene>
<dbReference type="PANTHER" id="PTHR38696">
    <property type="entry name" value="MEDIATOR OF RNA POLYMERASE II TRANSCRIPTION SUBUNIT 13"/>
    <property type="match status" value="1"/>
</dbReference>
<dbReference type="OrthoDB" id="58379at2759"/>